<evidence type="ECO:0000313" key="1">
    <source>
        <dbReference type="EMBL" id="GAL95179.1"/>
    </source>
</evidence>
<organism evidence="1 2">
    <name type="scientific">Microcystis aeruginosa NIES-44</name>
    <dbReference type="NCBI Taxonomy" id="449439"/>
    <lineage>
        <taxon>Bacteria</taxon>
        <taxon>Bacillati</taxon>
        <taxon>Cyanobacteriota</taxon>
        <taxon>Cyanophyceae</taxon>
        <taxon>Oscillatoriophycideae</taxon>
        <taxon>Chroococcales</taxon>
        <taxon>Microcystaceae</taxon>
        <taxon>Microcystis</taxon>
    </lineage>
</organism>
<dbReference type="Gene3D" id="3.40.50.1580">
    <property type="entry name" value="Nucleoside phosphorylase domain"/>
    <property type="match status" value="1"/>
</dbReference>
<proteinExistence type="predicted"/>
<dbReference type="InterPro" id="IPR035994">
    <property type="entry name" value="Nucleoside_phosphorylase_sf"/>
</dbReference>
<evidence type="ECO:0000313" key="2">
    <source>
        <dbReference type="Proteomes" id="UP000030321"/>
    </source>
</evidence>
<dbReference type="EMBL" id="BBPA01000068">
    <property type="protein sequence ID" value="GAL95179.1"/>
    <property type="molecule type" value="Genomic_DNA"/>
</dbReference>
<dbReference type="GO" id="GO:0009116">
    <property type="term" value="P:nucleoside metabolic process"/>
    <property type="evidence" value="ECO:0007669"/>
    <property type="project" value="InterPro"/>
</dbReference>
<dbReference type="SUPFAM" id="SSF53167">
    <property type="entry name" value="Purine and uridine phosphorylases"/>
    <property type="match status" value="1"/>
</dbReference>
<dbReference type="Proteomes" id="UP000030321">
    <property type="component" value="Unassembled WGS sequence"/>
</dbReference>
<dbReference type="RefSeq" id="WP_045361432.1">
    <property type="nucleotide sequence ID" value="NZ_BBPA01000068.1"/>
</dbReference>
<dbReference type="GO" id="GO:0003824">
    <property type="term" value="F:catalytic activity"/>
    <property type="evidence" value="ECO:0007669"/>
    <property type="project" value="InterPro"/>
</dbReference>
<sequence length="226" mass="24573">MLTPEDIILVPRGAEHSSIRRGLRKIGDLAPQIIPINLGAPEFLDSSPVSRQSLEFLNKFTGKIVLMGLAGSLSDRYRVGDGVIYQGCGAEKGSYWQCEPEITAEIAQLTGYSLVKGLTSDRLISRSEEKRRLGQGGYEVVDMEGARILAALRGQKVAIVRVISDEVTQDLPDLAPAIDNQGQLLPLPLARQMLIRPLPAFHLIQGSLKGLSVLTQVARKLCGSNF</sequence>
<reference evidence="2" key="1">
    <citation type="journal article" date="2015" name="Genome">
        <title>Whole Genome Sequence of the Non-Microcystin-Producing Microcystis aeruginosa Strain NIES-44.</title>
        <authorList>
            <person name="Okano K."/>
            <person name="Miyata N."/>
            <person name="Ozaki Y."/>
        </authorList>
    </citation>
    <scope>NUCLEOTIDE SEQUENCE [LARGE SCALE GENOMIC DNA]</scope>
    <source>
        <strain evidence="2">NIES-44</strain>
    </source>
</reference>
<protein>
    <submittedName>
        <fullName evidence="1">Adenosylhopane nucleosidase, HpnG</fullName>
    </submittedName>
</protein>
<comment type="caution">
    <text evidence="1">The sequence shown here is derived from an EMBL/GenBank/DDBJ whole genome shotgun (WGS) entry which is preliminary data.</text>
</comment>
<dbReference type="AlphaFoldDB" id="A0A0A1W015"/>
<gene>
    <name evidence="1" type="ORF">N44_04034</name>
</gene>
<name>A0A0A1W015_MICAE</name>
<accession>A0A0A1W015</accession>